<dbReference type="SUPFAM" id="SSF53756">
    <property type="entry name" value="UDP-Glycosyltransferase/glycogen phosphorylase"/>
    <property type="match status" value="1"/>
</dbReference>
<evidence type="ECO:0000256" key="1">
    <source>
        <dbReference type="ARBA" id="ARBA00022475"/>
    </source>
</evidence>
<dbReference type="HAMAP" id="MF_00033">
    <property type="entry name" value="MurG"/>
    <property type="match status" value="1"/>
</dbReference>
<feature type="domain" description="Glycosyltransferase family 28 N-terminal" evidence="10">
    <location>
        <begin position="6"/>
        <end position="149"/>
    </location>
</feature>
<keyword evidence="3" id="KW-0328">Glycosyltransferase</keyword>
<proteinExistence type="inferred from homology"/>
<dbReference type="GO" id="GO:0009252">
    <property type="term" value="P:peptidoglycan biosynthetic process"/>
    <property type="evidence" value="ECO:0007669"/>
    <property type="project" value="UniProtKB-KW"/>
</dbReference>
<name>A0A2H0CGD1_9BACT</name>
<evidence type="ECO:0000313" key="12">
    <source>
        <dbReference type="EMBL" id="PIP68985.1"/>
    </source>
</evidence>
<keyword evidence="2" id="KW-0132">Cell division</keyword>
<dbReference type="Pfam" id="PF04101">
    <property type="entry name" value="Glyco_tran_28_C"/>
    <property type="match status" value="1"/>
</dbReference>
<comment type="caution">
    <text evidence="12">The sequence shown here is derived from an EMBL/GenBank/DDBJ whole genome shotgun (WGS) entry which is preliminary data.</text>
</comment>
<feature type="non-terminal residue" evidence="12">
    <location>
        <position position="1"/>
    </location>
</feature>
<keyword evidence="4" id="KW-0808">Transferase</keyword>
<dbReference type="PANTHER" id="PTHR21015:SF22">
    <property type="entry name" value="GLYCOSYLTRANSFERASE"/>
    <property type="match status" value="1"/>
</dbReference>
<keyword evidence="1" id="KW-1003">Cell membrane</keyword>
<gene>
    <name evidence="12" type="ORF">COW91_01720</name>
</gene>
<dbReference type="InterPro" id="IPR004276">
    <property type="entry name" value="GlycoTrans_28_N"/>
</dbReference>
<evidence type="ECO:0000256" key="5">
    <source>
        <dbReference type="ARBA" id="ARBA00022960"/>
    </source>
</evidence>
<keyword evidence="5" id="KW-0133">Cell shape</keyword>
<dbReference type="AlphaFoldDB" id="A0A2H0CGD1"/>
<evidence type="ECO:0000259" key="11">
    <source>
        <dbReference type="Pfam" id="PF04101"/>
    </source>
</evidence>
<evidence type="ECO:0000256" key="4">
    <source>
        <dbReference type="ARBA" id="ARBA00022679"/>
    </source>
</evidence>
<dbReference type="CDD" id="cd03785">
    <property type="entry name" value="GT28_MurG"/>
    <property type="match status" value="1"/>
</dbReference>
<keyword evidence="8" id="KW-0131">Cell cycle</keyword>
<keyword evidence="6" id="KW-0573">Peptidoglycan synthesis</keyword>
<dbReference type="InterPro" id="IPR007235">
    <property type="entry name" value="Glyco_trans_28_C"/>
</dbReference>
<evidence type="ECO:0000313" key="13">
    <source>
        <dbReference type="Proteomes" id="UP000229176"/>
    </source>
</evidence>
<dbReference type="GO" id="GO:0008360">
    <property type="term" value="P:regulation of cell shape"/>
    <property type="evidence" value="ECO:0007669"/>
    <property type="project" value="UniProtKB-KW"/>
</dbReference>
<sequence length="379" mass="42442">QNKMKIVFTGGGTGGHFYPLIAVAQKVNQIIDKEKIIDAKLYYFSDDPYDKEILFENRLLYEEVKAGKMRTYFSFKNFSDIFKMFFGVINAIYKIFTIYPDVVFGKGGYASFPTILAARILRIPVVIHESDSVPGRVNKWAGHFAKKIAVSFNVAAEYFPKEKVAWIGHPIRVEIEHSSLREEALKYFKLESDLPVILILGGSQGAELINNTVLDALPRLIKNYQIIHQTGVNNFKNVTGRAEVVLASSPDKIRYLPFNFLNPLAMKMAAGVATIVVSRAGSTLFEIASWGIPSIIVPITTSNGDHQKKNAFSYAYEGACNVIEEANMTGNILSSEIERITNDKEIWNKMAQNAKIFGKPDAAYKIARELVDIALTHEK</sequence>
<dbReference type="EMBL" id="PCTI01000025">
    <property type="protein sequence ID" value="PIP68985.1"/>
    <property type="molecule type" value="Genomic_DNA"/>
</dbReference>
<evidence type="ECO:0000256" key="9">
    <source>
        <dbReference type="ARBA" id="ARBA00023316"/>
    </source>
</evidence>
<dbReference type="PANTHER" id="PTHR21015">
    <property type="entry name" value="UDP-N-ACETYLGLUCOSAMINE--N-ACETYLMURAMYL-(PENTAPEPTIDE) PYROPHOSPHORYL-UNDECAPRENOL N-ACETYLGLUCOSAMINE TRANSFERASE 1"/>
    <property type="match status" value="1"/>
</dbReference>
<reference evidence="12 13" key="1">
    <citation type="submission" date="2017-09" db="EMBL/GenBank/DDBJ databases">
        <title>Depth-based differentiation of microbial function through sediment-hosted aquifers and enrichment of novel symbionts in the deep terrestrial subsurface.</title>
        <authorList>
            <person name="Probst A.J."/>
            <person name="Ladd B."/>
            <person name="Jarett J.K."/>
            <person name="Geller-Mcgrath D.E."/>
            <person name="Sieber C.M."/>
            <person name="Emerson J.B."/>
            <person name="Anantharaman K."/>
            <person name="Thomas B.C."/>
            <person name="Malmstrom R."/>
            <person name="Stieglmeier M."/>
            <person name="Klingl A."/>
            <person name="Woyke T."/>
            <person name="Ryan C.M."/>
            <person name="Banfield J.F."/>
        </authorList>
    </citation>
    <scope>NUCLEOTIDE SEQUENCE [LARGE SCALE GENOMIC DNA]</scope>
    <source>
        <strain evidence="12">CG22_combo_CG10-13_8_21_14_all_32_8</strain>
    </source>
</reference>
<keyword evidence="9" id="KW-0961">Cell wall biogenesis/degradation</keyword>
<dbReference type="GO" id="GO:0050511">
    <property type="term" value="F:undecaprenyldiphospho-muramoylpentapeptide beta-N-acetylglucosaminyltransferase activity"/>
    <property type="evidence" value="ECO:0007669"/>
    <property type="project" value="InterPro"/>
</dbReference>
<dbReference type="InterPro" id="IPR006009">
    <property type="entry name" value="GlcNAc_MurG"/>
</dbReference>
<evidence type="ECO:0000256" key="6">
    <source>
        <dbReference type="ARBA" id="ARBA00022984"/>
    </source>
</evidence>
<dbReference type="Pfam" id="PF03033">
    <property type="entry name" value="Glyco_transf_28"/>
    <property type="match status" value="1"/>
</dbReference>
<dbReference type="GO" id="GO:0051301">
    <property type="term" value="P:cell division"/>
    <property type="evidence" value="ECO:0007669"/>
    <property type="project" value="UniProtKB-KW"/>
</dbReference>
<protein>
    <recommendedName>
        <fullName evidence="14">Undecaprenyldiphospho-muramoylpentapeptide beta-N-acetylglucosaminyltransferase</fullName>
    </recommendedName>
</protein>
<evidence type="ECO:0000256" key="7">
    <source>
        <dbReference type="ARBA" id="ARBA00023136"/>
    </source>
</evidence>
<evidence type="ECO:0000259" key="10">
    <source>
        <dbReference type="Pfam" id="PF03033"/>
    </source>
</evidence>
<accession>A0A2H0CGD1</accession>
<evidence type="ECO:0008006" key="14">
    <source>
        <dbReference type="Google" id="ProtNLM"/>
    </source>
</evidence>
<evidence type="ECO:0000256" key="3">
    <source>
        <dbReference type="ARBA" id="ARBA00022676"/>
    </source>
</evidence>
<evidence type="ECO:0000256" key="8">
    <source>
        <dbReference type="ARBA" id="ARBA00023306"/>
    </source>
</evidence>
<feature type="domain" description="Glycosyl transferase family 28 C-terminal" evidence="11">
    <location>
        <begin position="196"/>
        <end position="363"/>
    </location>
</feature>
<dbReference type="GO" id="GO:0071555">
    <property type="term" value="P:cell wall organization"/>
    <property type="evidence" value="ECO:0007669"/>
    <property type="project" value="UniProtKB-KW"/>
</dbReference>
<dbReference type="GO" id="GO:0005975">
    <property type="term" value="P:carbohydrate metabolic process"/>
    <property type="evidence" value="ECO:0007669"/>
    <property type="project" value="InterPro"/>
</dbReference>
<evidence type="ECO:0000256" key="2">
    <source>
        <dbReference type="ARBA" id="ARBA00022618"/>
    </source>
</evidence>
<keyword evidence="7" id="KW-0472">Membrane</keyword>
<dbReference type="Proteomes" id="UP000229176">
    <property type="component" value="Unassembled WGS sequence"/>
</dbReference>
<dbReference type="Gene3D" id="3.40.50.2000">
    <property type="entry name" value="Glycogen Phosphorylase B"/>
    <property type="match status" value="2"/>
</dbReference>
<organism evidence="12 13">
    <name type="scientific">Candidatus Nomurabacteria bacterium CG22_combo_CG10-13_8_21_14_all_32_8</name>
    <dbReference type="NCBI Taxonomy" id="1974732"/>
    <lineage>
        <taxon>Bacteria</taxon>
        <taxon>Candidatus Nomuraibacteriota</taxon>
    </lineage>
</organism>